<dbReference type="InterPro" id="IPR036890">
    <property type="entry name" value="HATPase_C_sf"/>
</dbReference>
<dbReference type="Gene3D" id="1.10.287.130">
    <property type="match status" value="1"/>
</dbReference>
<dbReference type="InterPro" id="IPR013767">
    <property type="entry name" value="PAS_fold"/>
</dbReference>
<dbReference type="InterPro" id="IPR003594">
    <property type="entry name" value="HATPase_dom"/>
</dbReference>
<dbReference type="GO" id="GO:0006355">
    <property type="term" value="P:regulation of DNA-templated transcription"/>
    <property type="evidence" value="ECO:0007669"/>
    <property type="project" value="InterPro"/>
</dbReference>
<dbReference type="SMART" id="SM00448">
    <property type="entry name" value="REC"/>
    <property type="match status" value="1"/>
</dbReference>
<evidence type="ECO:0000259" key="12">
    <source>
        <dbReference type="PROSITE" id="PS50109"/>
    </source>
</evidence>
<evidence type="ECO:0000256" key="5">
    <source>
        <dbReference type="ARBA" id="ARBA00022741"/>
    </source>
</evidence>
<reference evidence="16" key="1">
    <citation type="submission" date="2021-05" db="EMBL/GenBank/DDBJ databases">
        <title>Complete genome sequence of the cellulolytic planctomycete Telmatocola sphagniphila SP2T and characterization of the first cellulase from planctomycetes.</title>
        <authorList>
            <person name="Rakitin A.L."/>
            <person name="Beletsky A.V."/>
            <person name="Naumoff D.G."/>
            <person name="Kulichevskaya I.S."/>
            <person name="Mardanov A.V."/>
            <person name="Ravin N.V."/>
            <person name="Dedysh S.N."/>
        </authorList>
    </citation>
    <scope>NUCLEOTIDE SEQUENCE</scope>
    <source>
        <strain evidence="16">SP2T</strain>
    </source>
</reference>
<dbReference type="PANTHER" id="PTHR43065:SF46">
    <property type="entry name" value="C4-DICARBOXYLATE TRANSPORT SENSOR PROTEIN DCTB"/>
    <property type="match status" value="1"/>
</dbReference>
<dbReference type="Pfam" id="PF13426">
    <property type="entry name" value="PAS_9"/>
    <property type="match status" value="1"/>
</dbReference>
<dbReference type="InterPro" id="IPR000014">
    <property type="entry name" value="PAS"/>
</dbReference>
<keyword evidence="5" id="KW-0547">Nucleotide-binding</keyword>
<dbReference type="GO" id="GO:0000155">
    <property type="term" value="F:phosphorelay sensor kinase activity"/>
    <property type="evidence" value="ECO:0007669"/>
    <property type="project" value="InterPro"/>
</dbReference>
<dbReference type="InterPro" id="IPR005467">
    <property type="entry name" value="His_kinase_dom"/>
</dbReference>
<dbReference type="PROSITE" id="PS50109">
    <property type="entry name" value="HIS_KIN"/>
    <property type="match status" value="1"/>
</dbReference>
<feature type="domain" description="Histidine kinase" evidence="12">
    <location>
        <begin position="390"/>
        <end position="612"/>
    </location>
</feature>
<comment type="function">
    <text evidence="9">Putative oxygen sensor; modulates the activity of FixJ, a transcriptional activator of nitrogen fixation fixK gene. FixL probably acts as a kinase that phosphorylates FixJ.</text>
</comment>
<dbReference type="FunFam" id="3.30.450.20:FF:000060">
    <property type="entry name" value="Sensor protein FixL"/>
    <property type="match status" value="1"/>
</dbReference>
<dbReference type="InterPro" id="IPR000700">
    <property type="entry name" value="PAS-assoc_C"/>
</dbReference>
<dbReference type="AlphaFoldDB" id="A0A8E6ETT5"/>
<keyword evidence="4" id="KW-0808">Transferase</keyword>
<dbReference type="Gene3D" id="3.30.565.10">
    <property type="entry name" value="Histidine kinase-like ATPase, C-terminal domain"/>
    <property type="match status" value="1"/>
</dbReference>
<keyword evidence="8" id="KW-0902">Two-component regulatory system</keyword>
<dbReference type="SMART" id="SM00387">
    <property type="entry name" value="HATPase_c"/>
    <property type="match status" value="1"/>
</dbReference>
<dbReference type="InterPro" id="IPR003661">
    <property type="entry name" value="HisK_dim/P_dom"/>
</dbReference>
<keyword evidence="7" id="KW-0067">ATP-binding</keyword>
<dbReference type="SUPFAM" id="SSF47384">
    <property type="entry name" value="Homodimeric domain of signal transducing histidine kinase"/>
    <property type="match status" value="1"/>
</dbReference>
<evidence type="ECO:0000256" key="1">
    <source>
        <dbReference type="ARBA" id="ARBA00000085"/>
    </source>
</evidence>
<keyword evidence="6" id="KW-0418">Kinase</keyword>
<dbReference type="CDD" id="cd00130">
    <property type="entry name" value="PAS"/>
    <property type="match status" value="3"/>
</dbReference>
<dbReference type="SUPFAM" id="SSF52172">
    <property type="entry name" value="CheY-like"/>
    <property type="match status" value="1"/>
</dbReference>
<evidence type="ECO:0000256" key="4">
    <source>
        <dbReference type="ARBA" id="ARBA00022679"/>
    </source>
</evidence>
<dbReference type="KEGG" id="tsph:KIH39_16155"/>
<feature type="domain" description="Response regulatory" evidence="13">
    <location>
        <begin position="633"/>
        <end position="749"/>
    </location>
</feature>
<evidence type="ECO:0000259" key="13">
    <source>
        <dbReference type="PROSITE" id="PS50110"/>
    </source>
</evidence>
<dbReference type="NCBIfam" id="TIGR00229">
    <property type="entry name" value="sensory_box"/>
    <property type="match status" value="2"/>
</dbReference>
<keyword evidence="3 11" id="KW-0597">Phosphoprotein</keyword>
<evidence type="ECO:0000256" key="3">
    <source>
        <dbReference type="ARBA" id="ARBA00022553"/>
    </source>
</evidence>
<dbReference type="InterPro" id="IPR001610">
    <property type="entry name" value="PAC"/>
</dbReference>
<feature type="domain" description="PAS" evidence="14">
    <location>
        <begin position="254"/>
        <end position="324"/>
    </location>
</feature>
<organism evidence="16 17">
    <name type="scientific">Telmatocola sphagniphila</name>
    <dbReference type="NCBI Taxonomy" id="1123043"/>
    <lineage>
        <taxon>Bacteria</taxon>
        <taxon>Pseudomonadati</taxon>
        <taxon>Planctomycetota</taxon>
        <taxon>Planctomycetia</taxon>
        <taxon>Gemmatales</taxon>
        <taxon>Gemmataceae</taxon>
    </lineage>
</organism>
<evidence type="ECO:0000256" key="8">
    <source>
        <dbReference type="ARBA" id="ARBA00023012"/>
    </source>
</evidence>
<sequence length="750" mass="83642">MAEEYGLNENLFHQIMEICPHAFIFAIEGKIEFVNFEACQLLNRSQTSLLHQPLREVVPSEFLAVLNEDEFLAGGEGEKREEIIRFHPGDKGKDLEVYIRRLKVGDREARLFVFQDVTARIARENSIRESESRVTAILDTAVDAIITINDRGIVESFNRAAERIFGYSASEVIGQNVSLLMPAPDRERHDEYIDRYKRTGEKRIIGIGREVIGRKRDGTLFPIDLAVGESQTPKQRRFVGMIRDISDRKAAEARIREQADLLDKVSDAVIVLDLEDRVLYWNRGAERLYKYPASEAVNRKLSELVETESTNALIAAREQVREFGIWDGEFRQTTKGQKIVVESHWTLIRDDGGKPMSIVAIHLDVSERKELEARFLRAQRLESIGTLVSGIAHDLNNVLTPILMTIKLLKKEKPGLDRRGLLETAELSVNRGTAMIKQLLTFAGGMEGERTTVQLDEVASEVQTILEHTLPKSVRLEIRCARPIWPVRGDRTQLAQVVMNLCVNSRDALPGGGLIDISIENRIFSTKTISQYPGSKPGAYVVLSVTDNGTGIAPEVLDKIFDPFFTTKEFGKGTGLGLSTVVGIAKNHGGFVNVYSEFGRGTRINFFIPATHSAELAHLPLDGIAAQKGNGECVLVVDDEPAILMTTQAILESNGYIVRTASGGEEALAIFRKYPKEIRVVVMDMMMPGMDGPTTMQKLHELDRDLKFIATSGLRPTTRAASIISSEAKAFLQKPYSDEQLLQALNDILA</sequence>
<dbReference type="EMBL" id="CP074694">
    <property type="protein sequence ID" value="QVL30382.1"/>
    <property type="molecule type" value="Genomic_DNA"/>
</dbReference>
<dbReference type="EC" id="2.7.13.3" evidence="2"/>
<dbReference type="InterPro" id="IPR004358">
    <property type="entry name" value="Sig_transdc_His_kin-like_C"/>
</dbReference>
<dbReference type="CDD" id="cd00082">
    <property type="entry name" value="HisKA"/>
    <property type="match status" value="1"/>
</dbReference>
<dbReference type="InterPro" id="IPR035965">
    <property type="entry name" value="PAS-like_dom_sf"/>
</dbReference>
<evidence type="ECO:0000313" key="16">
    <source>
        <dbReference type="EMBL" id="QVL30382.1"/>
    </source>
</evidence>
<evidence type="ECO:0000256" key="11">
    <source>
        <dbReference type="PROSITE-ProRule" id="PRU00169"/>
    </source>
</evidence>
<dbReference type="SMART" id="SM00091">
    <property type="entry name" value="PAS"/>
    <property type="match status" value="3"/>
</dbReference>
<gene>
    <name evidence="16" type="ORF">KIH39_16155</name>
</gene>
<dbReference type="SMART" id="SM00388">
    <property type="entry name" value="HisKA"/>
    <property type="match status" value="1"/>
</dbReference>
<dbReference type="InterPro" id="IPR011006">
    <property type="entry name" value="CheY-like_superfamily"/>
</dbReference>
<evidence type="ECO:0000259" key="14">
    <source>
        <dbReference type="PROSITE" id="PS50112"/>
    </source>
</evidence>
<evidence type="ECO:0000256" key="10">
    <source>
        <dbReference type="ARBA" id="ARBA00070616"/>
    </source>
</evidence>
<accession>A0A8E6ETT5</accession>
<proteinExistence type="predicted"/>
<protein>
    <recommendedName>
        <fullName evidence="10">Sensor protein FixL</fullName>
        <ecNumber evidence="2">2.7.13.3</ecNumber>
    </recommendedName>
</protein>
<dbReference type="Proteomes" id="UP000676194">
    <property type="component" value="Chromosome"/>
</dbReference>
<feature type="domain" description="PAS" evidence="14">
    <location>
        <begin position="130"/>
        <end position="200"/>
    </location>
</feature>
<evidence type="ECO:0000259" key="15">
    <source>
        <dbReference type="PROSITE" id="PS50113"/>
    </source>
</evidence>
<dbReference type="PROSITE" id="PS50113">
    <property type="entry name" value="PAC"/>
    <property type="match status" value="2"/>
</dbReference>
<dbReference type="SUPFAM" id="SSF55874">
    <property type="entry name" value="ATPase domain of HSP90 chaperone/DNA topoisomerase II/histidine kinase"/>
    <property type="match status" value="1"/>
</dbReference>
<dbReference type="Gene3D" id="3.40.50.2300">
    <property type="match status" value="1"/>
</dbReference>
<comment type="catalytic activity">
    <reaction evidence="1">
        <text>ATP + protein L-histidine = ADP + protein N-phospho-L-histidine.</text>
        <dbReference type="EC" id="2.7.13.3"/>
    </reaction>
</comment>
<dbReference type="PANTHER" id="PTHR43065">
    <property type="entry name" value="SENSOR HISTIDINE KINASE"/>
    <property type="match status" value="1"/>
</dbReference>
<dbReference type="Pfam" id="PF00989">
    <property type="entry name" value="PAS"/>
    <property type="match status" value="2"/>
</dbReference>
<dbReference type="PROSITE" id="PS50110">
    <property type="entry name" value="RESPONSE_REGULATORY"/>
    <property type="match status" value="1"/>
</dbReference>
<feature type="domain" description="PAC" evidence="15">
    <location>
        <begin position="198"/>
        <end position="257"/>
    </location>
</feature>
<dbReference type="GO" id="GO:0005524">
    <property type="term" value="F:ATP binding"/>
    <property type="evidence" value="ECO:0007669"/>
    <property type="project" value="UniProtKB-KW"/>
</dbReference>
<dbReference type="PRINTS" id="PR00344">
    <property type="entry name" value="BCTRLSENSOR"/>
</dbReference>
<dbReference type="Gene3D" id="3.30.450.20">
    <property type="entry name" value="PAS domain"/>
    <property type="match status" value="3"/>
</dbReference>
<evidence type="ECO:0000256" key="7">
    <source>
        <dbReference type="ARBA" id="ARBA00022840"/>
    </source>
</evidence>
<evidence type="ECO:0000313" key="17">
    <source>
        <dbReference type="Proteomes" id="UP000676194"/>
    </source>
</evidence>
<dbReference type="Pfam" id="PF02518">
    <property type="entry name" value="HATPase_c"/>
    <property type="match status" value="1"/>
</dbReference>
<dbReference type="InterPro" id="IPR036097">
    <property type="entry name" value="HisK_dim/P_sf"/>
</dbReference>
<dbReference type="SMART" id="SM00086">
    <property type="entry name" value="PAC"/>
    <property type="match status" value="2"/>
</dbReference>
<feature type="modified residue" description="4-aspartylphosphate" evidence="11">
    <location>
        <position position="684"/>
    </location>
</feature>
<dbReference type="SUPFAM" id="SSF55785">
    <property type="entry name" value="PYP-like sensor domain (PAS domain)"/>
    <property type="match status" value="3"/>
</dbReference>
<evidence type="ECO:0000256" key="2">
    <source>
        <dbReference type="ARBA" id="ARBA00012438"/>
    </source>
</evidence>
<dbReference type="RefSeq" id="WP_213494253.1">
    <property type="nucleotide sequence ID" value="NZ_CP074694.1"/>
</dbReference>
<dbReference type="Pfam" id="PF00512">
    <property type="entry name" value="HisKA"/>
    <property type="match status" value="1"/>
</dbReference>
<dbReference type="PROSITE" id="PS50112">
    <property type="entry name" value="PAS"/>
    <property type="match status" value="2"/>
</dbReference>
<name>A0A8E6ETT5_9BACT</name>
<dbReference type="InterPro" id="IPR001789">
    <property type="entry name" value="Sig_transdc_resp-reg_receiver"/>
</dbReference>
<feature type="domain" description="PAC" evidence="15">
    <location>
        <begin position="319"/>
        <end position="377"/>
    </location>
</feature>
<evidence type="ECO:0000256" key="9">
    <source>
        <dbReference type="ARBA" id="ARBA00059827"/>
    </source>
</evidence>
<dbReference type="Pfam" id="PF00072">
    <property type="entry name" value="Response_reg"/>
    <property type="match status" value="1"/>
</dbReference>
<evidence type="ECO:0000256" key="6">
    <source>
        <dbReference type="ARBA" id="ARBA00022777"/>
    </source>
</evidence>
<keyword evidence="17" id="KW-1185">Reference proteome</keyword>